<dbReference type="Gene3D" id="1.10.238.10">
    <property type="entry name" value="EF-hand"/>
    <property type="match status" value="2"/>
</dbReference>
<dbReference type="SUPFAM" id="SSF47473">
    <property type="entry name" value="EF-hand"/>
    <property type="match status" value="1"/>
</dbReference>
<keyword evidence="6" id="KW-1185">Reference proteome</keyword>
<proteinExistence type="predicted"/>
<accession>A0A8S1GNI3</accession>
<evidence type="ECO:0000256" key="1">
    <source>
        <dbReference type="ARBA" id="ARBA00022737"/>
    </source>
</evidence>
<keyword evidence="2" id="KW-0106">Calcium</keyword>
<dbReference type="InterPro" id="IPR036047">
    <property type="entry name" value="F-box-like_dom_sf"/>
</dbReference>
<evidence type="ECO:0000313" key="6">
    <source>
        <dbReference type="Proteomes" id="UP000835052"/>
    </source>
</evidence>
<reference evidence="5" key="1">
    <citation type="submission" date="2020-10" db="EMBL/GenBank/DDBJ databases">
        <authorList>
            <person name="Kikuchi T."/>
        </authorList>
    </citation>
    <scope>NUCLEOTIDE SEQUENCE</scope>
    <source>
        <strain evidence="5">NKZ352</strain>
    </source>
</reference>
<evidence type="ECO:0000256" key="2">
    <source>
        <dbReference type="ARBA" id="ARBA00022837"/>
    </source>
</evidence>
<dbReference type="GO" id="GO:0005509">
    <property type="term" value="F:calcium ion binding"/>
    <property type="evidence" value="ECO:0007669"/>
    <property type="project" value="InterPro"/>
</dbReference>
<name>A0A8S1GNI3_9PELO</name>
<dbReference type="SMART" id="SM00256">
    <property type="entry name" value="FBOX"/>
    <property type="match status" value="1"/>
</dbReference>
<dbReference type="InterPro" id="IPR018247">
    <property type="entry name" value="EF_Hand_1_Ca_BS"/>
</dbReference>
<dbReference type="CDD" id="cd09917">
    <property type="entry name" value="F-box_SF"/>
    <property type="match status" value="1"/>
</dbReference>
<dbReference type="FunFam" id="1.10.238.10:FF:000003">
    <property type="entry name" value="Calmodulin A"/>
    <property type="match status" value="1"/>
</dbReference>
<feature type="domain" description="F-box" evidence="3">
    <location>
        <begin position="174"/>
        <end position="220"/>
    </location>
</feature>
<dbReference type="Proteomes" id="UP000835052">
    <property type="component" value="Unassembled WGS sequence"/>
</dbReference>
<dbReference type="SUPFAM" id="SSF81383">
    <property type="entry name" value="F-box domain"/>
    <property type="match status" value="1"/>
</dbReference>
<dbReference type="InterPro" id="IPR001810">
    <property type="entry name" value="F-box_dom"/>
</dbReference>
<dbReference type="AlphaFoldDB" id="A0A8S1GNI3"/>
<sequence length="496" mass="56736">MAMIVSPISRDIICQRYVLDDSQLSETFDLLDVDKDGRLSRNEIAALLRIINVEPTRVELDFIFQEMDMDQEFITYMRSPPVHRTTLKEIEKQFKNFDSDGDGAITEEEMAGILRATTDLTDAKAIHEMFKATDLNGDGRITFFEFVKNDARKGASPSSEPVCLPHKMICSTVVSSLQNLPAEVLVEILSRLNPHDVPNLRSVNKMINNVILNNYKYLPRIAYVLNISLDDGVPMIHIRKSGSISGISEKYCEFDFSRLEEIDIVEVEVFDMNSEKSEQSMLVLKSFMHFFTVSRQNSVRSVTFKNVNLDSSFNEVLYTFNHLVTSNSEKIIVIDSQLPSLLDSDQISSFAFEHYKCIGSAVGEETQTICDLVLRKFTQEMTTATTKLSFLAEFNSVSVGKICDFIETWLSCSIAPYFNICLHDCDEDWKTHFLAACYQRRLSHNNLEFPSLKNETAHIKVSFSMETKMCCFWPIFDVPARAMGQNSCYSRYYRDF</sequence>
<dbReference type="InterPro" id="IPR002048">
    <property type="entry name" value="EF_hand_dom"/>
</dbReference>
<dbReference type="InterPro" id="IPR050145">
    <property type="entry name" value="Centrin_CML-like"/>
</dbReference>
<dbReference type="CDD" id="cd00051">
    <property type="entry name" value="EFh"/>
    <property type="match status" value="1"/>
</dbReference>
<dbReference type="PANTHER" id="PTHR23050">
    <property type="entry name" value="CALCIUM BINDING PROTEIN"/>
    <property type="match status" value="1"/>
</dbReference>
<dbReference type="EMBL" id="CAJGYM010000002">
    <property type="protein sequence ID" value="CAD6185117.1"/>
    <property type="molecule type" value="Genomic_DNA"/>
</dbReference>
<evidence type="ECO:0000259" key="3">
    <source>
        <dbReference type="PROSITE" id="PS50181"/>
    </source>
</evidence>
<keyword evidence="1" id="KW-0677">Repeat</keyword>
<feature type="domain" description="EF-hand" evidence="4">
    <location>
        <begin position="19"/>
        <end position="54"/>
    </location>
</feature>
<dbReference type="Pfam" id="PF13499">
    <property type="entry name" value="EF-hand_7"/>
    <property type="match status" value="2"/>
</dbReference>
<evidence type="ECO:0008006" key="7">
    <source>
        <dbReference type="Google" id="ProtNLM"/>
    </source>
</evidence>
<feature type="domain" description="EF-hand" evidence="4">
    <location>
        <begin position="85"/>
        <end position="120"/>
    </location>
</feature>
<dbReference type="OrthoDB" id="343296at2759"/>
<dbReference type="PROSITE" id="PS50222">
    <property type="entry name" value="EF_HAND_2"/>
    <property type="match status" value="3"/>
</dbReference>
<organism evidence="5 6">
    <name type="scientific">Caenorhabditis auriculariae</name>
    <dbReference type="NCBI Taxonomy" id="2777116"/>
    <lineage>
        <taxon>Eukaryota</taxon>
        <taxon>Metazoa</taxon>
        <taxon>Ecdysozoa</taxon>
        <taxon>Nematoda</taxon>
        <taxon>Chromadorea</taxon>
        <taxon>Rhabditida</taxon>
        <taxon>Rhabditina</taxon>
        <taxon>Rhabditomorpha</taxon>
        <taxon>Rhabditoidea</taxon>
        <taxon>Rhabditidae</taxon>
        <taxon>Peloderinae</taxon>
        <taxon>Caenorhabditis</taxon>
    </lineage>
</organism>
<dbReference type="SMART" id="SM00054">
    <property type="entry name" value="EFh"/>
    <property type="match status" value="3"/>
</dbReference>
<comment type="caution">
    <text evidence="5">The sequence shown here is derived from an EMBL/GenBank/DDBJ whole genome shotgun (WGS) entry which is preliminary data.</text>
</comment>
<dbReference type="Pfam" id="PF00646">
    <property type="entry name" value="F-box"/>
    <property type="match status" value="1"/>
</dbReference>
<protein>
    <recommendedName>
        <fullName evidence="7">F-box domain-containing protein</fullName>
    </recommendedName>
</protein>
<dbReference type="InterPro" id="IPR011992">
    <property type="entry name" value="EF-hand-dom_pair"/>
</dbReference>
<dbReference type="PROSITE" id="PS50181">
    <property type="entry name" value="FBOX"/>
    <property type="match status" value="1"/>
</dbReference>
<feature type="domain" description="EF-hand" evidence="4">
    <location>
        <begin position="121"/>
        <end position="156"/>
    </location>
</feature>
<gene>
    <name evidence="5" type="ORF">CAUJ_LOCUS1036</name>
</gene>
<evidence type="ECO:0000259" key="4">
    <source>
        <dbReference type="PROSITE" id="PS50222"/>
    </source>
</evidence>
<evidence type="ECO:0000313" key="5">
    <source>
        <dbReference type="EMBL" id="CAD6185117.1"/>
    </source>
</evidence>
<dbReference type="PROSITE" id="PS00018">
    <property type="entry name" value="EF_HAND_1"/>
    <property type="match status" value="3"/>
</dbReference>